<keyword evidence="4" id="KW-1185">Reference proteome</keyword>
<reference evidence="3 4" key="1">
    <citation type="submission" date="2019-07" db="EMBL/GenBank/DDBJ databases">
        <title>Qingshengfaniella alkalisoli gen. nov., sp. nov., isolated from saline soil.</title>
        <authorList>
            <person name="Xu L."/>
            <person name="Huang X.-X."/>
            <person name="Sun J.-Q."/>
        </authorList>
    </citation>
    <scope>NUCLEOTIDE SEQUENCE [LARGE SCALE GENOMIC DNA]</scope>
    <source>
        <strain evidence="3 4">DSM 27279</strain>
    </source>
</reference>
<feature type="transmembrane region" description="Helical" evidence="1">
    <location>
        <begin position="7"/>
        <end position="27"/>
    </location>
</feature>
<comment type="caution">
    <text evidence="3">The sequence shown here is derived from an EMBL/GenBank/DDBJ whole genome shotgun (WGS) entry which is preliminary data.</text>
</comment>
<evidence type="ECO:0000313" key="4">
    <source>
        <dbReference type="Proteomes" id="UP000318405"/>
    </source>
</evidence>
<proteinExistence type="predicted"/>
<gene>
    <name evidence="3" type="ORF">FOZ76_23500</name>
</gene>
<feature type="transmembrane region" description="Helical" evidence="1">
    <location>
        <begin position="110"/>
        <end position="132"/>
    </location>
</feature>
<evidence type="ECO:0000313" key="3">
    <source>
        <dbReference type="EMBL" id="TSH89553.1"/>
    </source>
</evidence>
<accession>A0A556A9J1</accession>
<protein>
    <submittedName>
        <fullName evidence="3">DUF3592 domain-containing protein</fullName>
    </submittedName>
</protein>
<keyword evidence="1" id="KW-1133">Transmembrane helix</keyword>
<dbReference type="RefSeq" id="WP_143950739.1">
    <property type="nucleotide sequence ID" value="NZ_BAABMB010000003.1"/>
</dbReference>
<evidence type="ECO:0000256" key="1">
    <source>
        <dbReference type="SAM" id="Phobius"/>
    </source>
</evidence>
<dbReference type="OrthoDB" id="9024003at2"/>
<keyword evidence="1" id="KW-0472">Membrane</keyword>
<keyword evidence="1" id="KW-0812">Transmembrane</keyword>
<organism evidence="3 4">
    <name type="scientific">Verticiella sediminum</name>
    <dbReference type="NCBI Taxonomy" id="1247510"/>
    <lineage>
        <taxon>Bacteria</taxon>
        <taxon>Pseudomonadati</taxon>
        <taxon>Pseudomonadota</taxon>
        <taxon>Betaproteobacteria</taxon>
        <taxon>Burkholderiales</taxon>
        <taxon>Alcaligenaceae</taxon>
        <taxon>Verticiella</taxon>
    </lineage>
</organism>
<dbReference type="Proteomes" id="UP000318405">
    <property type="component" value="Unassembled WGS sequence"/>
</dbReference>
<sequence length="228" mass="25046">MRRFLHGTGIALAAAGAILLVTAIVLFHKDRAYSVPAEGTVADVVARGPGTGHTAVIVFTDAAGLRRQFDEPIHGDPAQVAVGTAVPVQYDPDQPSRAVVDDFWRRNSTASLMVIAGFPLFVFGSVILAAGARRRRRLARLEQHGRVIEADFVHALADEHHARRGRYPYRVVAQAYDPETESMQRFESTPVWDDPTPQLTGRKIRVRVEPGNPANYRVELPVPADQGR</sequence>
<evidence type="ECO:0000259" key="2">
    <source>
        <dbReference type="Pfam" id="PF12158"/>
    </source>
</evidence>
<dbReference type="AlphaFoldDB" id="A0A556A9J1"/>
<feature type="domain" description="DUF3592" evidence="2">
    <location>
        <begin position="38"/>
        <end position="104"/>
    </location>
</feature>
<dbReference type="InterPro" id="IPR021994">
    <property type="entry name" value="DUF3592"/>
</dbReference>
<dbReference type="Pfam" id="PF12158">
    <property type="entry name" value="DUF3592"/>
    <property type="match status" value="1"/>
</dbReference>
<dbReference type="EMBL" id="VLTJ01000040">
    <property type="protein sequence ID" value="TSH89553.1"/>
    <property type="molecule type" value="Genomic_DNA"/>
</dbReference>
<name>A0A556A9J1_9BURK</name>